<comment type="catalytic activity">
    <reaction evidence="3">
        <text>[protein]-L-glutamate 5-O-methyl ester + H2O = L-glutamyl-[protein] + methanol + H(+)</text>
        <dbReference type="Rhea" id="RHEA:23236"/>
        <dbReference type="Rhea" id="RHEA-COMP:10208"/>
        <dbReference type="Rhea" id="RHEA-COMP:10311"/>
        <dbReference type="ChEBI" id="CHEBI:15377"/>
        <dbReference type="ChEBI" id="CHEBI:15378"/>
        <dbReference type="ChEBI" id="CHEBI:17790"/>
        <dbReference type="ChEBI" id="CHEBI:29973"/>
        <dbReference type="ChEBI" id="CHEBI:82795"/>
        <dbReference type="EC" id="3.1.1.61"/>
    </reaction>
</comment>
<dbReference type="Pfam" id="PF01339">
    <property type="entry name" value="CheB_methylest"/>
    <property type="match status" value="1"/>
</dbReference>
<dbReference type="Gene3D" id="3.40.50.180">
    <property type="entry name" value="Methylesterase CheB, C-terminal domain"/>
    <property type="match status" value="1"/>
</dbReference>
<dbReference type="InterPro" id="IPR000673">
    <property type="entry name" value="Sig_transdc_resp-reg_Me-estase"/>
</dbReference>
<evidence type="ECO:0000256" key="2">
    <source>
        <dbReference type="ARBA" id="ARBA00039140"/>
    </source>
</evidence>
<reference evidence="6 7" key="2">
    <citation type="journal article" date="2016" name="Int. J. Syst. Evol. Microbiol.">
        <title>Flavisolibacter tropicus sp. nov., isolated from tropical soil.</title>
        <authorList>
            <person name="Lee J.J."/>
            <person name="Kang M.S."/>
            <person name="Kim G.S."/>
            <person name="Lee C.S."/>
            <person name="Lim S."/>
            <person name="Lee J."/>
            <person name="Roh S.H."/>
            <person name="Kang H."/>
            <person name="Ha J.M."/>
            <person name="Bae S."/>
            <person name="Jung H.Y."/>
            <person name="Kim M.K."/>
        </authorList>
    </citation>
    <scope>NUCLEOTIDE SEQUENCE [LARGE SCALE GENOMIC DNA]</scope>
    <source>
        <strain evidence="6 7">LCS9</strain>
    </source>
</reference>
<dbReference type="EMBL" id="CP011390">
    <property type="protein sequence ID" value="ANE51449.1"/>
    <property type="molecule type" value="Genomic_DNA"/>
</dbReference>
<evidence type="ECO:0000313" key="7">
    <source>
        <dbReference type="Proteomes" id="UP000077177"/>
    </source>
</evidence>
<dbReference type="GO" id="GO:0006935">
    <property type="term" value="P:chemotaxis"/>
    <property type="evidence" value="ECO:0007669"/>
    <property type="project" value="UniProtKB-UniRule"/>
</dbReference>
<reference evidence="7" key="1">
    <citation type="submission" date="2015-01" db="EMBL/GenBank/DDBJ databases">
        <title>Flavisolibacter sp./LCS9/ whole genome sequencing.</title>
        <authorList>
            <person name="Kim M.K."/>
            <person name="Srinivasan S."/>
            <person name="Lee J.-J."/>
        </authorList>
    </citation>
    <scope>NUCLEOTIDE SEQUENCE [LARGE SCALE GENOMIC DNA]</scope>
    <source>
        <strain evidence="7">LCS9</strain>
    </source>
</reference>
<dbReference type="PANTHER" id="PTHR42872">
    <property type="entry name" value="PROTEIN-GLUTAMATE METHYLESTERASE/PROTEIN-GLUTAMINE GLUTAMINASE"/>
    <property type="match status" value="1"/>
</dbReference>
<dbReference type="OrthoDB" id="1524092at2"/>
<dbReference type="PROSITE" id="PS50122">
    <property type="entry name" value="CHEB"/>
    <property type="match status" value="1"/>
</dbReference>
<dbReference type="GO" id="GO:0005737">
    <property type="term" value="C:cytoplasm"/>
    <property type="evidence" value="ECO:0007669"/>
    <property type="project" value="InterPro"/>
</dbReference>
<evidence type="ECO:0000256" key="3">
    <source>
        <dbReference type="ARBA" id="ARBA00048267"/>
    </source>
</evidence>
<evidence type="ECO:0000313" key="6">
    <source>
        <dbReference type="EMBL" id="ANE51449.1"/>
    </source>
</evidence>
<evidence type="ECO:0000259" key="5">
    <source>
        <dbReference type="PROSITE" id="PS50122"/>
    </source>
</evidence>
<dbReference type="GO" id="GO:0000156">
    <property type="term" value="F:phosphorelay response regulator activity"/>
    <property type="evidence" value="ECO:0007669"/>
    <property type="project" value="InterPro"/>
</dbReference>
<dbReference type="RefSeq" id="WP_066405490.1">
    <property type="nucleotide sequence ID" value="NZ_CP011390.1"/>
</dbReference>
<feature type="active site" evidence="4">
    <location>
        <position position="50"/>
    </location>
</feature>
<keyword evidence="1 4" id="KW-0378">Hydrolase</keyword>
<protein>
    <recommendedName>
        <fullName evidence="2">protein-glutamate methylesterase</fullName>
        <ecNumber evidence="2">3.1.1.61</ecNumber>
    </recommendedName>
</protein>
<dbReference type="GO" id="GO:0008984">
    <property type="term" value="F:protein-glutamate methylesterase activity"/>
    <property type="evidence" value="ECO:0007669"/>
    <property type="project" value="UniProtKB-EC"/>
</dbReference>
<proteinExistence type="predicted"/>
<dbReference type="PANTHER" id="PTHR42872:SF3">
    <property type="entry name" value="PROTEIN-GLUTAMATE METHYLESTERASE_PROTEIN-GLUTAMINE GLUTAMINASE 1"/>
    <property type="match status" value="1"/>
</dbReference>
<dbReference type="SUPFAM" id="SSF52738">
    <property type="entry name" value="Methylesterase CheB, C-terminal domain"/>
    <property type="match status" value="1"/>
</dbReference>
<evidence type="ECO:0000256" key="4">
    <source>
        <dbReference type="PROSITE-ProRule" id="PRU00050"/>
    </source>
</evidence>
<dbReference type="Proteomes" id="UP000077177">
    <property type="component" value="Chromosome"/>
</dbReference>
<evidence type="ECO:0000256" key="1">
    <source>
        <dbReference type="ARBA" id="ARBA00022801"/>
    </source>
</evidence>
<feature type="active site" evidence="4">
    <location>
        <position position="143"/>
    </location>
</feature>
<keyword evidence="7" id="KW-1185">Reference proteome</keyword>
<sequence>MEQRKNLEEDQLVAKQLLVIGGSAGSLDVLLRVLPRLKSKLQTAILIVLHRKSSAQTSLADLFCVKTKRKVKEADDKECIQPGMIYLAPADYHLLVEQDKTLAMDDSEKVNYSRPSIDVTFETAADVFTNKLTCLLLSGANNDGTEGLKRVKEMGGKVWVQDPRNAEVSQMPKNALATIEADAILEEDKMADFINLLD</sequence>
<keyword evidence="4" id="KW-0145">Chemotaxis</keyword>
<dbReference type="STRING" id="1492898.SY85_13980"/>
<feature type="domain" description="CheB-type methylesterase" evidence="5">
    <location>
        <begin position="11"/>
        <end position="191"/>
    </location>
</feature>
<accession>A0A172TWI1</accession>
<gene>
    <name evidence="6" type="ORF">SY85_13980</name>
</gene>
<feature type="active site" evidence="4">
    <location>
        <position position="23"/>
    </location>
</feature>
<dbReference type="PATRIC" id="fig|1492898.3.peg.3018"/>
<dbReference type="InterPro" id="IPR035909">
    <property type="entry name" value="CheB_C"/>
</dbReference>
<dbReference type="KEGG" id="fla:SY85_13980"/>
<dbReference type="AlphaFoldDB" id="A0A172TWI1"/>
<organism evidence="6 7">
    <name type="scientific">Flavisolibacter tropicus</name>
    <dbReference type="NCBI Taxonomy" id="1492898"/>
    <lineage>
        <taxon>Bacteria</taxon>
        <taxon>Pseudomonadati</taxon>
        <taxon>Bacteroidota</taxon>
        <taxon>Chitinophagia</taxon>
        <taxon>Chitinophagales</taxon>
        <taxon>Chitinophagaceae</taxon>
        <taxon>Flavisolibacter</taxon>
    </lineage>
</organism>
<dbReference type="CDD" id="cd16433">
    <property type="entry name" value="CheB"/>
    <property type="match status" value="1"/>
</dbReference>
<dbReference type="EC" id="3.1.1.61" evidence="2"/>
<name>A0A172TWI1_9BACT</name>